<name>A0AB37UPX2_9CYAN</name>
<proteinExistence type="predicted"/>
<dbReference type="Gene3D" id="3.40.50.2000">
    <property type="entry name" value="Glycogen Phosphorylase B"/>
    <property type="match status" value="2"/>
</dbReference>
<dbReference type="AlphaFoldDB" id="A0AB37UPX2"/>
<feature type="domain" description="Glycosyl transferase family 1" evidence="1">
    <location>
        <begin position="1"/>
        <end position="58"/>
    </location>
</feature>
<evidence type="ECO:0000259" key="1">
    <source>
        <dbReference type="Pfam" id="PF00534"/>
    </source>
</evidence>
<dbReference type="GO" id="GO:0016757">
    <property type="term" value="F:glycosyltransferase activity"/>
    <property type="evidence" value="ECO:0007669"/>
    <property type="project" value="InterPro"/>
</dbReference>
<keyword evidence="3" id="KW-1185">Reference proteome</keyword>
<dbReference type="SUPFAM" id="SSF53756">
    <property type="entry name" value="UDP-Glycosyltransferase/glycogen phosphorylase"/>
    <property type="match status" value="1"/>
</dbReference>
<dbReference type="Proteomes" id="UP000282574">
    <property type="component" value="Unassembled WGS sequence"/>
</dbReference>
<reference evidence="2 3" key="1">
    <citation type="journal article" date="2019" name="Genome Biol. Evol.">
        <title>Day and night: Metabolic profiles and evolutionary relationships of six axenic non-marine cyanobacteria.</title>
        <authorList>
            <person name="Will S.E."/>
            <person name="Henke P."/>
            <person name="Boedeker C."/>
            <person name="Huang S."/>
            <person name="Brinkmann H."/>
            <person name="Rohde M."/>
            <person name="Jarek M."/>
            <person name="Friedl T."/>
            <person name="Seufert S."/>
            <person name="Schumacher M."/>
            <person name="Overmann J."/>
            <person name="Neumann-Schaal M."/>
            <person name="Petersen J."/>
        </authorList>
    </citation>
    <scope>NUCLEOTIDE SEQUENCE [LARGE SCALE GENOMIC DNA]</scope>
    <source>
        <strain evidence="2 3">SAG 39.79</strain>
    </source>
</reference>
<dbReference type="InterPro" id="IPR001296">
    <property type="entry name" value="Glyco_trans_1"/>
</dbReference>
<accession>A0AB37UPX2</accession>
<protein>
    <recommendedName>
        <fullName evidence="1">Glycosyl transferase family 1 domain-containing protein</fullName>
    </recommendedName>
</protein>
<evidence type="ECO:0000313" key="2">
    <source>
        <dbReference type="EMBL" id="RUT13417.1"/>
    </source>
</evidence>
<dbReference type="EMBL" id="RSCK01000007">
    <property type="protein sequence ID" value="RUT13417.1"/>
    <property type="molecule type" value="Genomic_DNA"/>
</dbReference>
<evidence type="ECO:0000313" key="3">
    <source>
        <dbReference type="Proteomes" id="UP000282574"/>
    </source>
</evidence>
<organism evidence="2 3">
    <name type="scientific">Chroococcidiopsis cubana SAG 39.79</name>
    <dbReference type="NCBI Taxonomy" id="388085"/>
    <lineage>
        <taxon>Bacteria</taxon>
        <taxon>Bacillati</taxon>
        <taxon>Cyanobacteriota</taxon>
        <taxon>Cyanophyceae</taxon>
        <taxon>Chroococcidiopsidales</taxon>
        <taxon>Chroococcidiopsidaceae</taxon>
        <taxon>Chroococcidiopsis</taxon>
    </lineage>
</organism>
<dbReference type="Pfam" id="PF00534">
    <property type="entry name" value="Glycos_transf_1"/>
    <property type="match status" value="1"/>
</dbReference>
<comment type="caution">
    <text evidence="2">The sequence shown here is derived from an EMBL/GenBank/DDBJ whole genome shotgun (WGS) entry which is preliminary data.</text>
</comment>
<gene>
    <name evidence="2" type="ORF">DSM107010_13720</name>
</gene>
<sequence length="86" mass="9610">MAASLPIICTRTFGACDLVIEGVNGFIVESENVTELVYVMRKLATSSPLRQSMSRASKLRFEEIFSADRMMQSLNKLYTSLSTIQI</sequence>